<name>A0AA45KGZ8_9LACT</name>
<evidence type="ECO:0000313" key="5">
    <source>
        <dbReference type="Proteomes" id="UP000663608"/>
    </source>
</evidence>
<reference evidence="4 5" key="1">
    <citation type="submission" date="2021-02" db="EMBL/GenBank/DDBJ databases">
        <title>Complete genome sequence of Lactococcus lactis strain K_LL004.</title>
        <authorList>
            <person name="Kim H.B."/>
        </authorList>
    </citation>
    <scope>NUCLEOTIDE SEQUENCE [LARGE SCALE GENOMIC DNA]</scope>
    <source>
        <strain evidence="4 5">K_LL004</strain>
    </source>
</reference>
<keyword evidence="2" id="KW-0804">Transcription</keyword>
<dbReference type="PANTHER" id="PTHR30185">
    <property type="entry name" value="CRYPTIC BETA-GLUCOSIDE BGL OPERON ANTITERMINATOR"/>
    <property type="match status" value="1"/>
</dbReference>
<proteinExistence type="predicted"/>
<dbReference type="RefSeq" id="WP_205872192.1">
    <property type="nucleotide sequence ID" value="NZ_CP070872.1"/>
</dbReference>
<keyword evidence="1" id="KW-0805">Transcription regulation</keyword>
<evidence type="ECO:0000256" key="2">
    <source>
        <dbReference type="ARBA" id="ARBA00023163"/>
    </source>
</evidence>
<organism evidence="4 5">
    <name type="scientific">Lactococcus taiwanensis</name>
    <dbReference type="NCBI Taxonomy" id="1151742"/>
    <lineage>
        <taxon>Bacteria</taxon>
        <taxon>Bacillati</taxon>
        <taxon>Bacillota</taxon>
        <taxon>Bacilli</taxon>
        <taxon>Lactobacillales</taxon>
        <taxon>Streptococcaceae</taxon>
        <taxon>Lactococcus</taxon>
    </lineage>
</organism>
<evidence type="ECO:0000256" key="1">
    <source>
        <dbReference type="ARBA" id="ARBA00023015"/>
    </source>
</evidence>
<sequence length="483" mass="57520">MNLEILLEKKEQLQLELLKQLISEKNPPTLSQLGEQIRLSRPSLELYLEDLQDWGKVHQCFQMIRNANHIYARLSTGKTFDKILGAFVKESIKYNLLCALLEKQALTITSLSAHLMISESTLFRKIKELNILLKPFDLVIKNNQMNGEESQIRYFYYLLWQTLHPNFRPSFLSPSKQSQQVVNLLEETLRVRFSPSSQAKINCWLRIADKRKMVESRKNQLAQKQKSFYQDNHLYQLLDSVFYQSIYEDKVSKENYETIIFFEFLISFYILSREDYYRFYVSQSQKIPVVLLDIAIRERALKHYQTHRLAIEEEKSFSYQLSQVNNRFYFFKGTLSRYQKVQLMDYEKNMMDQSLQHLLKKLLEIAQSYFPQQNGFNDLEFGYTNMLLLLEVLFTRQVTIAYDLSEDPSFHIPLEQLLKSQLRSIENISIEPFNPDKSYDLLVSNQRDEPRENVYLLDDFNLEQNLHLLTQKIELLKQNRLSH</sequence>
<dbReference type="InterPro" id="IPR036388">
    <property type="entry name" value="WH-like_DNA-bd_sf"/>
</dbReference>
<dbReference type="Proteomes" id="UP000663608">
    <property type="component" value="Chromosome"/>
</dbReference>
<evidence type="ECO:0000313" key="4">
    <source>
        <dbReference type="EMBL" id="QSE77094.1"/>
    </source>
</evidence>
<keyword evidence="5" id="KW-1185">Reference proteome</keyword>
<dbReference type="Pfam" id="PF05043">
    <property type="entry name" value="Mga"/>
    <property type="match status" value="1"/>
</dbReference>
<protein>
    <submittedName>
        <fullName evidence="4">Helix-turn-helix domain-containing protein</fullName>
    </submittedName>
</protein>
<gene>
    <name evidence="4" type="ORF">JW886_02200</name>
</gene>
<accession>A0AA45KGZ8</accession>
<dbReference type="Gene3D" id="1.10.10.10">
    <property type="entry name" value="Winged helix-like DNA-binding domain superfamily/Winged helix DNA-binding domain"/>
    <property type="match status" value="1"/>
</dbReference>
<dbReference type="KEGG" id="lti:JW886_02200"/>
<dbReference type="AlphaFoldDB" id="A0AA45KGZ8"/>
<dbReference type="InterPro" id="IPR050661">
    <property type="entry name" value="BglG_antiterminators"/>
</dbReference>
<dbReference type="PANTHER" id="PTHR30185:SF18">
    <property type="entry name" value="TRANSCRIPTIONAL REGULATOR MTLR"/>
    <property type="match status" value="1"/>
</dbReference>
<feature type="domain" description="Mga helix-turn-helix" evidence="3">
    <location>
        <begin position="79"/>
        <end position="159"/>
    </location>
</feature>
<dbReference type="InterPro" id="IPR007737">
    <property type="entry name" value="Mga_HTH"/>
</dbReference>
<evidence type="ECO:0000259" key="3">
    <source>
        <dbReference type="Pfam" id="PF05043"/>
    </source>
</evidence>
<dbReference type="EMBL" id="CP070872">
    <property type="protein sequence ID" value="QSE77094.1"/>
    <property type="molecule type" value="Genomic_DNA"/>
</dbReference>